<keyword evidence="1" id="KW-0418">Kinase</keyword>
<organism evidence="3 4">
    <name type="scientific">Actinoallomurus liliacearum</name>
    <dbReference type="NCBI Taxonomy" id="1080073"/>
    <lineage>
        <taxon>Bacteria</taxon>
        <taxon>Bacillati</taxon>
        <taxon>Actinomycetota</taxon>
        <taxon>Actinomycetes</taxon>
        <taxon>Streptosporangiales</taxon>
        <taxon>Thermomonosporaceae</taxon>
        <taxon>Actinoallomurus</taxon>
    </lineage>
</organism>
<keyword evidence="4" id="KW-1185">Reference proteome</keyword>
<dbReference type="InterPro" id="IPR003594">
    <property type="entry name" value="HATPase_dom"/>
</dbReference>
<dbReference type="GO" id="GO:0005524">
    <property type="term" value="F:ATP binding"/>
    <property type="evidence" value="ECO:0007669"/>
    <property type="project" value="UniProtKB-KW"/>
</dbReference>
<sequence length="125" mass="13149">MAPGMLGAITIQGRPEEVATARWFVARVLREHPHADTAVLLTSEAVTNAVVHTASGDGGTVSVRLTEGSGGLRVEIADDGGPTIPTPRLADQFSEGSRGLFLIAELAVRSGYTPTGRGGMYWFEL</sequence>
<dbReference type="CDD" id="cd16936">
    <property type="entry name" value="HATPase_RsbW-like"/>
    <property type="match status" value="1"/>
</dbReference>
<keyword evidence="1" id="KW-0808">Transferase</keyword>
<protein>
    <submittedName>
        <fullName evidence="3">ATP-binding protein</fullName>
    </submittedName>
</protein>
<gene>
    <name evidence="3" type="ORF">GCM10023195_27930</name>
</gene>
<accession>A0ABP8TG45</accession>
<keyword evidence="1" id="KW-0723">Serine/threonine-protein kinase</keyword>
<evidence type="ECO:0000313" key="3">
    <source>
        <dbReference type="EMBL" id="GAA4607382.1"/>
    </source>
</evidence>
<dbReference type="EMBL" id="BAABHJ010000006">
    <property type="protein sequence ID" value="GAA4607382.1"/>
    <property type="molecule type" value="Genomic_DNA"/>
</dbReference>
<proteinExistence type="predicted"/>
<keyword evidence="3" id="KW-0067">ATP-binding</keyword>
<dbReference type="InterPro" id="IPR050267">
    <property type="entry name" value="Anti-sigma-factor_SerPK"/>
</dbReference>
<dbReference type="Pfam" id="PF13581">
    <property type="entry name" value="HATPase_c_2"/>
    <property type="match status" value="1"/>
</dbReference>
<dbReference type="RefSeq" id="WP_345353882.1">
    <property type="nucleotide sequence ID" value="NZ_BAABHJ010000006.1"/>
</dbReference>
<evidence type="ECO:0000259" key="2">
    <source>
        <dbReference type="Pfam" id="PF13581"/>
    </source>
</evidence>
<reference evidence="4" key="1">
    <citation type="journal article" date="2019" name="Int. J. Syst. Evol. Microbiol.">
        <title>The Global Catalogue of Microorganisms (GCM) 10K type strain sequencing project: providing services to taxonomists for standard genome sequencing and annotation.</title>
        <authorList>
            <consortium name="The Broad Institute Genomics Platform"/>
            <consortium name="The Broad Institute Genome Sequencing Center for Infectious Disease"/>
            <person name="Wu L."/>
            <person name="Ma J."/>
        </authorList>
    </citation>
    <scope>NUCLEOTIDE SEQUENCE [LARGE SCALE GENOMIC DNA]</scope>
    <source>
        <strain evidence="4">JCM 17938</strain>
    </source>
</reference>
<evidence type="ECO:0000313" key="4">
    <source>
        <dbReference type="Proteomes" id="UP001500212"/>
    </source>
</evidence>
<evidence type="ECO:0000256" key="1">
    <source>
        <dbReference type="ARBA" id="ARBA00022527"/>
    </source>
</evidence>
<name>A0ABP8TG45_9ACTN</name>
<feature type="domain" description="Histidine kinase/HSP90-like ATPase" evidence="2">
    <location>
        <begin position="13"/>
        <end position="115"/>
    </location>
</feature>
<dbReference type="Gene3D" id="3.30.565.10">
    <property type="entry name" value="Histidine kinase-like ATPase, C-terminal domain"/>
    <property type="match status" value="1"/>
</dbReference>
<dbReference type="PANTHER" id="PTHR35526:SF3">
    <property type="entry name" value="ANTI-SIGMA-F FACTOR RSBW"/>
    <property type="match status" value="1"/>
</dbReference>
<keyword evidence="3" id="KW-0547">Nucleotide-binding</keyword>
<dbReference type="InterPro" id="IPR036890">
    <property type="entry name" value="HATPase_C_sf"/>
</dbReference>
<dbReference type="SUPFAM" id="SSF55874">
    <property type="entry name" value="ATPase domain of HSP90 chaperone/DNA topoisomerase II/histidine kinase"/>
    <property type="match status" value="1"/>
</dbReference>
<dbReference type="Proteomes" id="UP001500212">
    <property type="component" value="Unassembled WGS sequence"/>
</dbReference>
<dbReference type="PANTHER" id="PTHR35526">
    <property type="entry name" value="ANTI-SIGMA-F FACTOR RSBW-RELATED"/>
    <property type="match status" value="1"/>
</dbReference>
<comment type="caution">
    <text evidence="3">The sequence shown here is derived from an EMBL/GenBank/DDBJ whole genome shotgun (WGS) entry which is preliminary data.</text>
</comment>